<sequence length="98" mass="10632">MMGNFCARISHATFSCDSEVIYAVLKDGIILIPGAEDMTPRFEIDLSTYLPQSHQTLIIAAHPRKPHQIAVGLTDGGVIVIEPHDHAGNWSSPLLVGQ</sequence>
<dbReference type="AlphaFoldDB" id="A0AAV3NLT6"/>
<dbReference type="PANTHER" id="PTHR44083:SF22">
    <property type="entry name" value="PROTEIN TPR3-LIKE"/>
    <property type="match status" value="1"/>
</dbReference>
<protein>
    <submittedName>
        <fullName evidence="1">Uncharacterized protein</fullName>
    </submittedName>
</protein>
<name>A0AAV3NLT6_LITER</name>
<reference evidence="1 2" key="1">
    <citation type="submission" date="2024-01" db="EMBL/GenBank/DDBJ databases">
        <title>The complete chloroplast genome sequence of Lithospermum erythrorhizon: insights into the phylogenetic relationship among Boraginaceae species and the maternal lineages of purple gromwells.</title>
        <authorList>
            <person name="Okada T."/>
            <person name="Watanabe K."/>
        </authorList>
    </citation>
    <scope>NUCLEOTIDE SEQUENCE [LARGE SCALE GENOMIC DNA]</scope>
</reference>
<evidence type="ECO:0000313" key="2">
    <source>
        <dbReference type="Proteomes" id="UP001454036"/>
    </source>
</evidence>
<dbReference type="Proteomes" id="UP001454036">
    <property type="component" value="Unassembled WGS sequence"/>
</dbReference>
<dbReference type="EMBL" id="BAABME010000169">
    <property type="protein sequence ID" value="GAA0140319.1"/>
    <property type="molecule type" value="Genomic_DNA"/>
</dbReference>
<evidence type="ECO:0000313" key="1">
    <source>
        <dbReference type="EMBL" id="GAA0140319.1"/>
    </source>
</evidence>
<organism evidence="1 2">
    <name type="scientific">Lithospermum erythrorhizon</name>
    <name type="common">Purple gromwell</name>
    <name type="synonym">Lithospermum officinale var. erythrorhizon</name>
    <dbReference type="NCBI Taxonomy" id="34254"/>
    <lineage>
        <taxon>Eukaryota</taxon>
        <taxon>Viridiplantae</taxon>
        <taxon>Streptophyta</taxon>
        <taxon>Embryophyta</taxon>
        <taxon>Tracheophyta</taxon>
        <taxon>Spermatophyta</taxon>
        <taxon>Magnoliopsida</taxon>
        <taxon>eudicotyledons</taxon>
        <taxon>Gunneridae</taxon>
        <taxon>Pentapetalae</taxon>
        <taxon>asterids</taxon>
        <taxon>lamiids</taxon>
        <taxon>Boraginales</taxon>
        <taxon>Boraginaceae</taxon>
        <taxon>Boraginoideae</taxon>
        <taxon>Lithospermeae</taxon>
        <taxon>Lithospermum</taxon>
    </lineage>
</organism>
<dbReference type="InterPro" id="IPR027728">
    <property type="entry name" value="Topless_fam"/>
</dbReference>
<gene>
    <name evidence="1" type="ORF">LIER_01690</name>
</gene>
<accession>A0AAV3NLT6</accession>
<keyword evidence="2" id="KW-1185">Reference proteome</keyword>
<comment type="caution">
    <text evidence="1">The sequence shown here is derived from an EMBL/GenBank/DDBJ whole genome shotgun (WGS) entry which is preliminary data.</text>
</comment>
<dbReference type="GO" id="GO:0006355">
    <property type="term" value="P:regulation of DNA-templated transcription"/>
    <property type="evidence" value="ECO:0007669"/>
    <property type="project" value="InterPro"/>
</dbReference>
<dbReference type="PANTHER" id="PTHR44083">
    <property type="entry name" value="TOPLESS-RELATED PROTEIN 1-RELATED"/>
    <property type="match status" value="1"/>
</dbReference>
<proteinExistence type="predicted"/>